<reference evidence="8 9" key="1">
    <citation type="submission" date="2012-10" db="EMBL/GenBank/DDBJ databases">
        <authorList>
            <person name="Zafar N."/>
            <person name="Inman J."/>
            <person name="Hall N."/>
            <person name="Lorenzi H."/>
            <person name="Caler E."/>
        </authorList>
    </citation>
    <scope>NUCLEOTIDE SEQUENCE [LARGE SCALE GENOMIC DNA]</scope>
    <source>
        <strain evidence="8 9">IP1</strain>
    </source>
</reference>
<keyword evidence="9" id="KW-1185">Reference proteome</keyword>
<keyword evidence="6" id="KW-0812">Transmembrane</keyword>
<dbReference type="NCBIfam" id="NF001753">
    <property type="entry name" value="PRK00481.1-3"/>
    <property type="match status" value="1"/>
</dbReference>
<dbReference type="RefSeq" id="XP_004256171.1">
    <property type="nucleotide sequence ID" value="XM_004256123.1"/>
</dbReference>
<sequence>MKTAIKPETKTQNTSKPDNTMDPAELQELDAYNGLDNNDTDIDLIAKAMEKAKSVTVLTGAGISVQSGIPDFRSSNGLWKRYDPAVYGTLDTFKTRPELFWSMAEEIHKIDAKPNDVHKELALLEKMGVVKNIITQNVDGLHQMAGSKNVMEIHGNTRTCYCVCCGYITTTKHIWEKTEHPSIDVPKCPKCGGLMKLDVILFGEKLDQITYQSVTKALENTDFLLVIGTSLKVAPCNIIPKSAKQNGAQVAFINCTTTMMDEYADYVVRGDLTEIIPQIASKVRQLRNKTVSPLQRAFLLSYSMSFVIMTMLLTIYNNVFHQNFKLKQREGGKTEMVLNDCETESDALRRHSVPLSDTID</sequence>
<proteinExistence type="inferred from homology"/>
<dbReference type="EMBL" id="KB206629">
    <property type="protein sequence ID" value="ELP89400.1"/>
    <property type="molecule type" value="Genomic_DNA"/>
</dbReference>
<keyword evidence="4" id="KW-0862">Zinc</keyword>
<dbReference type="InterPro" id="IPR026591">
    <property type="entry name" value="Sirtuin_cat_small_dom_sf"/>
</dbReference>
<dbReference type="GeneID" id="14888404"/>
<keyword evidence="6" id="KW-0472">Membrane</keyword>
<dbReference type="OrthoDB" id="30712at2759"/>
<dbReference type="GO" id="GO:0046872">
    <property type="term" value="F:metal ion binding"/>
    <property type="evidence" value="ECO:0007669"/>
    <property type="project" value="UniProtKB-KW"/>
</dbReference>
<feature type="region of interest" description="Disordered" evidence="5">
    <location>
        <begin position="1"/>
        <end position="22"/>
    </location>
</feature>
<evidence type="ECO:0000256" key="1">
    <source>
        <dbReference type="ARBA" id="ARBA00006988"/>
    </source>
</evidence>
<dbReference type="InterPro" id="IPR003000">
    <property type="entry name" value="Sirtuin"/>
</dbReference>
<name>A0A0A1U512_ENTIV</name>
<feature type="active site" description="Proton acceptor" evidence="4">
    <location>
        <position position="154"/>
    </location>
</feature>
<keyword evidence="3" id="KW-0520">NAD</keyword>
<evidence type="ECO:0000256" key="6">
    <source>
        <dbReference type="SAM" id="Phobius"/>
    </source>
</evidence>
<organism evidence="8 9">
    <name type="scientific">Entamoeba invadens IP1</name>
    <dbReference type="NCBI Taxonomy" id="370355"/>
    <lineage>
        <taxon>Eukaryota</taxon>
        <taxon>Amoebozoa</taxon>
        <taxon>Evosea</taxon>
        <taxon>Archamoebae</taxon>
        <taxon>Mastigamoebida</taxon>
        <taxon>Entamoebidae</taxon>
        <taxon>Entamoeba</taxon>
    </lineage>
</organism>
<dbReference type="GO" id="GO:0005634">
    <property type="term" value="C:nucleus"/>
    <property type="evidence" value="ECO:0007669"/>
    <property type="project" value="TreeGrafter"/>
</dbReference>
<feature type="binding site" evidence="4">
    <location>
        <position position="165"/>
    </location>
    <ligand>
        <name>Zn(2+)</name>
        <dbReference type="ChEBI" id="CHEBI:29105"/>
    </ligand>
</feature>
<keyword evidence="2" id="KW-0808">Transferase</keyword>
<dbReference type="Pfam" id="PF02146">
    <property type="entry name" value="SIR2"/>
    <property type="match status" value="1"/>
</dbReference>
<feature type="transmembrane region" description="Helical" evidence="6">
    <location>
        <begin position="297"/>
        <end position="319"/>
    </location>
</feature>
<dbReference type="Gene3D" id="3.40.50.1220">
    <property type="entry name" value="TPP-binding domain"/>
    <property type="match status" value="1"/>
</dbReference>
<evidence type="ECO:0000256" key="3">
    <source>
        <dbReference type="ARBA" id="ARBA00023027"/>
    </source>
</evidence>
<accession>A0A0A1U512</accession>
<evidence type="ECO:0000256" key="2">
    <source>
        <dbReference type="ARBA" id="ARBA00022679"/>
    </source>
</evidence>
<dbReference type="VEuPathDB" id="AmoebaDB:EIN_389850"/>
<comment type="similarity">
    <text evidence="1">Belongs to the sirtuin family.</text>
</comment>
<dbReference type="InterPro" id="IPR050134">
    <property type="entry name" value="NAD-dep_sirtuin_deacylases"/>
</dbReference>
<gene>
    <name evidence="8" type="ORF">EIN_389850</name>
</gene>
<dbReference type="OMA" id="RNCAQIG"/>
<dbReference type="GO" id="GO:0070403">
    <property type="term" value="F:NAD+ binding"/>
    <property type="evidence" value="ECO:0007669"/>
    <property type="project" value="InterPro"/>
</dbReference>
<dbReference type="InterPro" id="IPR026590">
    <property type="entry name" value="Ssirtuin_cat_dom"/>
</dbReference>
<dbReference type="AlphaFoldDB" id="A0A0A1U512"/>
<feature type="domain" description="Deacetylase sirtuin-type" evidence="7">
    <location>
        <begin position="35"/>
        <end position="289"/>
    </location>
</feature>
<dbReference type="KEGG" id="eiv:EIN_389850"/>
<keyword evidence="4" id="KW-0479">Metal-binding</keyword>
<dbReference type="PANTHER" id="PTHR11085">
    <property type="entry name" value="NAD-DEPENDENT PROTEIN DEACYLASE SIRTUIN-5, MITOCHONDRIAL-RELATED"/>
    <property type="match status" value="1"/>
</dbReference>
<dbReference type="Proteomes" id="UP000014680">
    <property type="component" value="Unassembled WGS sequence"/>
</dbReference>
<feature type="binding site" evidence="4">
    <location>
        <position position="191"/>
    </location>
    <ligand>
        <name>Zn(2+)</name>
        <dbReference type="ChEBI" id="CHEBI:29105"/>
    </ligand>
</feature>
<dbReference type="PANTHER" id="PTHR11085:SF10">
    <property type="entry name" value="NAD-DEPENDENT PROTEIN DEACYLASE SIRTUIN-5, MITOCHONDRIAL-RELATED"/>
    <property type="match status" value="1"/>
</dbReference>
<feature type="binding site" evidence="4">
    <location>
        <position position="188"/>
    </location>
    <ligand>
        <name>Zn(2+)</name>
        <dbReference type="ChEBI" id="CHEBI:29105"/>
    </ligand>
</feature>
<evidence type="ECO:0000259" key="7">
    <source>
        <dbReference type="PROSITE" id="PS50305"/>
    </source>
</evidence>
<dbReference type="InterPro" id="IPR029035">
    <property type="entry name" value="DHS-like_NAD/FAD-binding_dom"/>
</dbReference>
<dbReference type="Gene3D" id="3.30.1600.10">
    <property type="entry name" value="SIR2/SIRT2 'Small Domain"/>
    <property type="match status" value="1"/>
</dbReference>
<evidence type="ECO:0000313" key="8">
    <source>
        <dbReference type="EMBL" id="ELP89400.1"/>
    </source>
</evidence>
<protein>
    <submittedName>
        <fullName evidence="8">NAD-dependent deacetylase, putative</fullName>
    </submittedName>
</protein>
<dbReference type="PROSITE" id="PS50305">
    <property type="entry name" value="SIRTUIN"/>
    <property type="match status" value="1"/>
</dbReference>
<evidence type="ECO:0000313" key="9">
    <source>
        <dbReference type="Proteomes" id="UP000014680"/>
    </source>
</evidence>
<evidence type="ECO:0000256" key="4">
    <source>
        <dbReference type="PROSITE-ProRule" id="PRU00236"/>
    </source>
</evidence>
<dbReference type="GO" id="GO:0017136">
    <property type="term" value="F:histone deacetylase activity, NAD-dependent"/>
    <property type="evidence" value="ECO:0007669"/>
    <property type="project" value="TreeGrafter"/>
</dbReference>
<feature type="binding site" evidence="4">
    <location>
        <position position="162"/>
    </location>
    <ligand>
        <name>Zn(2+)</name>
        <dbReference type="ChEBI" id="CHEBI:29105"/>
    </ligand>
</feature>
<keyword evidence="6" id="KW-1133">Transmembrane helix</keyword>
<dbReference type="SUPFAM" id="SSF52467">
    <property type="entry name" value="DHS-like NAD/FAD-binding domain"/>
    <property type="match status" value="1"/>
</dbReference>
<evidence type="ECO:0000256" key="5">
    <source>
        <dbReference type="SAM" id="MobiDB-lite"/>
    </source>
</evidence>